<feature type="compositionally biased region" description="Polar residues" evidence="1">
    <location>
        <begin position="42"/>
        <end position="52"/>
    </location>
</feature>
<keyword evidence="3" id="KW-1185">Reference proteome</keyword>
<evidence type="ECO:0000256" key="1">
    <source>
        <dbReference type="SAM" id="MobiDB-lite"/>
    </source>
</evidence>
<gene>
    <name evidence="2" type="ORF">A4U43_C05F16810</name>
</gene>
<name>A0A5P1EWI6_ASPOF</name>
<dbReference type="PANTHER" id="PTHR46213">
    <property type="entry name" value="TRANSCRIPTIONAL ACTIVATOR DEMETER"/>
    <property type="match status" value="1"/>
</dbReference>
<dbReference type="GO" id="GO:0035514">
    <property type="term" value="F:DNA demethylase activity"/>
    <property type="evidence" value="ECO:0007669"/>
    <property type="project" value="InterPro"/>
</dbReference>
<dbReference type="Gene3D" id="1.10.340.30">
    <property type="entry name" value="Hypothetical protein, domain 2"/>
    <property type="match status" value="1"/>
</dbReference>
<dbReference type="EMBL" id="CM007385">
    <property type="protein sequence ID" value="ONK68861.1"/>
    <property type="molecule type" value="Genomic_DNA"/>
</dbReference>
<dbReference type="Proteomes" id="UP000243459">
    <property type="component" value="Chromosome 5"/>
</dbReference>
<dbReference type="GO" id="GO:0019104">
    <property type="term" value="F:DNA N-glycosylase activity"/>
    <property type="evidence" value="ECO:0007669"/>
    <property type="project" value="InterPro"/>
</dbReference>
<evidence type="ECO:0000313" key="2">
    <source>
        <dbReference type="EMBL" id="ONK68861.1"/>
    </source>
</evidence>
<sequence>MARPQQAVETRQSSSNLNNDNHGNNLGAGSVAESNLRKDTSQKLSSGTMNNESKIKKGKIDSDKRTDDWDNLRKEAENDGAKKKQSNDTMDSLDYEALRNANVDEISNTIRERGMNNKLAERIKDFLNRLVRDHGSIDLEWLRYIPPEKAK</sequence>
<organism evidence="2 3">
    <name type="scientific">Asparagus officinalis</name>
    <name type="common">Garden asparagus</name>
    <dbReference type="NCBI Taxonomy" id="4686"/>
    <lineage>
        <taxon>Eukaryota</taxon>
        <taxon>Viridiplantae</taxon>
        <taxon>Streptophyta</taxon>
        <taxon>Embryophyta</taxon>
        <taxon>Tracheophyta</taxon>
        <taxon>Spermatophyta</taxon>
        <taxon>Magnoliopsida</taxon>
        <taxon>Liliopsida</taxon>
        <taxon>Asparagales</taxon>
        <taxon>Asparagaceae</taxon>
        <taxon>Asparagoideae</taxon>
        <taxon>Asparagus</taxon>
    </lineage>
</organism>
<feature type="compositionally biased region" description="Basic and acidic residues" evidence="1">
    <location>
        <begin position="53"/>
        <end position="86"/>
    </location>
</feature>
<dbReference type="AlphaFoldDB" id="A0A5P1EWI6"/>
<dbReference type="SUPFAM" id="SSF48150">
    <property type="entry name" value="DNA-glycosylase"/>
    <property type="match status" value="1"/>
</dbReference>
<dbReference type="GO" id="GO:0141166">
    <property type="term" value="P:chromosomal 5-methylcytosine DNA demethylation pathway"/>
    <property type="evidence" value="ECO:0007669"/>
    <property type="project" value="InterPro"/>
</dbReference>
<evidence type="ECO:0000313" key="3">
    <source>
        <dbReference type="Proteomes" id="UP000243459"/>
    </source>
</evidence>
<accession>A0A5P1EWI6</accession>
<reference evidence="3" key="1">
    <citation type="journal article" date="2017" name="Nat. Commun.">
        <title>The asparagus genome sheds light on the origin and evolution of a young Y chromosome.</title>
        <authorList>
            <person name="Harkess A."/>
            <person name="Zhou J."/>
            <person name="Xu C."/>
            <person name="Bowers J.E."/>
            <person name="Van der Hulst R."/>
            <person name="Ayyampalayam S."/>
            <person name="Mercati F."/>
            <person name="Riccardi P."/>
            <person name="McKain M.R."/>
            <person name="Kakrana A."/>
            <person name="Tang H."/>
            <person name="Ray J."/>
            <person name="Groenendijk J."/>
            <person name="Arikit S."/>
            <person name="Mathioni S.M."/>
            <person name="Nakano M."/>
            <person name="Shan H."/>
            <person name="Telgmann-Rauber A."/>
            <person name="Kanno A."/>
            <person name="Yue Z."/>
            <person name="Chen H."/>
            <person name="Li W."/>
            <person name="Chen Y."/>
            <person name="Xu X."/>
            <person name="Zhang Y."/>
            <person name="Luo S."/>
            <person name="Chen H."/>
            <person name="Gao J."/>
            <person name="Mao Z."/>
            <person name="Pires J.C."/>
            <person name="Luo M."/>
            <person name="Kudrna D."/>
            <person name="Wing R.A."/>
            <person name="Meyers B.C."/>
            <person name="Yi K."/>
            <person name="Kong H."/>
            <person name="Lavrijsen P."/>
            <person name="Sunseri F."/>
            <person name="Falavigna A."/>
            <person name="Ye Y."/>
            <person name="Leebens-Mack J.H."/>
            <person name="Chen G."/>
        </authorList>
    </citation>
    <scope>NUCLEOTIDE SEQUENCE [LARGE SCALE GENOMIC DNA]</scope>
    <source>
        <strain evidence="3">cv. DH0086</strain>
    </source>
</reference>
<dbReference type="Gramene" id="ONK68861">
    <property type="protein sequence ID" value="ONK68861"/>
    <property type="gene ID" value="A4U43_C05F16810"/>
</dbReference>
<proteinExistence type="predicted"/>
<dbReference type="InterPro" id="IPR011257">
    <property type="entry name" value="DNA_glycosylase"/>
</dbReference>
<protein>
    <submittedName>
        <fullName evidence="2">Uncharacterized protein</fullName>
    </submittedName>
</protein>
<dbReference type="PANTHER" id="PTHR46213:SF13">
    <property type="entry name" value="DEMETER-LIKE PROTEIN 2-RELATED"/>
    <property type="match status" value="1"/>
</dbReference>
<feature type="region of interest" description="Disordered" evidence="1">
    <location>
        <begin position="1"/>
        <end position="93"/>
    </location>
</feature>
<dbReference type="InterPro" id="IPR044811">
    <property type="entry name" value="DME/ROS1"/>
</dbReference>
<feature type="compositionally biased region" description="Low complexity" evidence="1">
    <location>
        <begin position="13"/>
        <end position="27"/>
    </location>
</feature>
<dbReference type="GO" id="GO:0006281">
    <property type="term" value="P:DNA repair"/>
    <property type="evidence" value="ECO:0007669"/>
    <property type="project" value="InterPro"/>
</dbReference>